<evidence type="ECO:0000313" key="5">
    <source>
        <dbReference type="EMBL" id="KAB7462534.1"/>
    </source>
</evidence>
<keyword evidence="1" id="KW-0328">Glycosyltransferase</keyword>
<protein>
    <submittedName>
        <fullName evidence="5">Glycosyltransferase family 1 protein</fullName>
    </submittedName>
</protein>
<accession>A0A7J5TKL4</accession>
<evidence type="ECO:0000313" key="6">
    <source>
        <dbReference type="Proteomes" id="UP000429211"/>
    </source>
</evidence>
<sequence length="381" mass="43290">MAEPIRILQWGMLGGFGGVEAFIMNVYRNIDRSKVQFDFLESHNEGRLAYEDKILAMGGRIYRVMYSQRESLIKSHSELLRFFREHPEFAGIHVNANYPYAYPLKVAKEAGIPLRILHSHNAGSGAQFGPQPSGLKALIKTYRDRVIHKQISTAPTHYFACSQQAADYMFPGKPFTWVKNGIDTEKFAFRPDARQRVRAELGVGDDTKLIGFCGRFRQQKNPLFLLEIFAEYAHMEANAKLMLVGIGELEQQMHKKVEELGIADRVMFLGARTDMPDLYQAMDLFLLPSLFEGLALVYMEAQCSGLPCLVSKEAMAFEAAVTPLMHTCSIREEAHAWAKQCRSLLGEDRRRSDYSGIVRNAGFDVRNIAEGLQQFYLKDDR</sequence>
<evidence type="ECO:0000256" key="2">
    <source>
        <dbReference type="ARBA" id="ARBA00022679"/>
    </source>
</evidence>
<dbReference type="PANTHER" id="PTHR45947:SF3">
    <property type="entry name" value="SULFOQUINOVOSYL TRANSFERASE SQD2"/>
    <property type="match status" value="1"/>
</dbReference>
<dbReference type="Pfam" id="PF13439">
    <property type="entry name" value="Glyco_transf_4"/>
    <property type="match status" value="1"/>
</dbReference>
<dbReference type="GO" id="GO:1901137">
    <property type="term" value="P:carbohydrate derivative biosynthetic process"/>
    <property type="evidence" value="ECO:0007669"/>
    <property type="project" value="UniProtKB-ARBA"/>
</dbReference>
<evidence type="ECO:0000259" key="3">
    <source>
        <dbReference type="Pfam" id="PF00534"/>
    </source>
</evidence>
<dbReference type="PANTHER" id="PTHR45947">
    <property type="entry name" value="SULFOQUINOVOSYL TRANSFERASE SQD2"/>
    <property type="match status" value="1"/>
</dbReference>
<feature type="domain" description="Glycosyl transferase family 1" evidence="3">
    <location>
        <begin position="195"/>
        <end position="353"/>
    </location>
</feature>
<comment type="caution">
    <text evidence="5">The sequence shown here is derived from an EMBL/GenBank/DDBJ whole genome shotgun (WGS) entry which is preliminary data.</text>
</comment>
<dbReference type="SUPFAM" id="SSF53756">
    <property type="entry name" value="UDP-Glycosyltransferase/glycogen phosphorylase"/>
    <property type="match status" value="1"/>
</dbReference>
<keyword evidence="2 5" id="KW-0808">Transferase</keyword>
<evidence type="ECO:0000259" key="4">
    <source>
        <dbReference type="Pfam" id="PF13439"/>
    </source>
</evidence>
<evidence type="ECO:0000256" key="1">
    <source>
        <dbReference type="ARBA" id="ARBA00022676"/>
    </source>
</evidence>
<dbReference type="AlphaFoldDB" id="A0A7J5TKL4"/>
<dbReference type="GO" id="GO:0016757">
    <property type="term" value="F:glycosyltransferase activity"/>
    <property type="evidence" value="ECO:0007669"/>
    <property type="project" value="UniProtKB-KW"/>
</dbReference>
<dbReference type="InterPro" id="IPR001296">
    <property type="entry name" value="Glyco_trans_1"/>
</dbReference>
<gene>
    <name evidence="5" type="ORF">GBB04_01820</name>
</gene>
<name>A0A7J5TKL4_9BIFI</name>
<dbReference type="InterPro" id="IPR050194">
    <property type="entry name" value="Glycosyltransferase_grp1"/>
</dbReference>
<organism evidence="5 6">
    <name type="scientific">Bifidobacterium dentium</name>
    <dbReference type="NCBI Taxonomy" id="1689"/>
    <lineage>
        <taxon>Bacteria</taxon>
        <taxon>Bacillati</taxon>
        <taxon>Actinomycetota</taxon>
        <taxon>Actinomycetes</taxon>
        <taxon>Bifidobacteriales</taxon>
        <taxon>Bifidobacteriaceae</taxon>
        <taxon>Bifidobacterium</taxon>
    </lineage>
</organism>
<dbReference type="Gene3D" id="3.40.50.2000">
    <property type="entry name" value="Glycogen Phosphorylase B"/>
    <property type="match status" value="2"/>
</dbReference>
<reference evidence="5 6" key="1">
    <citation type="journal article" date="2019" name="Nat. Med.">
        <title>A library of human gut bacterial isolates paired with longitudinal multiomics data enables mechanistic microbiome research.</title>
        <authorList>
            <person name="Poyet M."/>
            <person name="Groussin M."/>
            <person name="Gibbons S.M."/>
            <person name="Avila-Pacheco J."/>
            <person name="Jiang X."/>
            <person name="Kearney S.M."/>
            <person name="Perrotta A.R."/>
            <person name="Berdy B."/>
            <person name="Zhao S."/>
            <person name="Lieberman T.D."/>
            <person name="Swanson P.K."/>
            <person name="Smith M."/>
            <person name="Roesemann S."/>
            <person name="Alexander J.E."/>
            <person name="Rich S.A."/>
            <person name="Livny J."/>
            <person name="Vlamakis H."/>
            <person name="Clish C."/>
            <person name="Bullock K."/>
            <person name="Deik A."/>
            <person name="Scott J."/>
            <person name="Pierce K.A."/>
            <person name="Xavier R.J."/>
            <person name="Alm E.J."/>
        </authorList>
    </citation>
    <scope>NUCLEOTIDE SEQUENCE [LARGE SCALE GENOMIC DNA]</scope>
    <source>
        <strain evidence="5 6">BIOML-A2</strain>
    </source>
</reference>
<feature type="domain" description="Glycosyltransferase subfamily 4-like N-terminal" evidence="4">
    <location>
        <begin position="16"/>
        <end position="186"/>
    </location>
</feature>
<dbReference type="EMBL" id="WDPD01000001">
    <property type="protein sequence ID" value="KAB7462534.1"/>
    <property type="molecule type" value="Genomic_DNA"/>
</dbReference>
<dbReference type="Pfam" id="PF00534">
    <property type="entry name" value="Glycos_transf_1"/>
    <property type="match status" value="1"/>
</dbReference>
<dbReference type="Proteomes" id="UP000429211">
    <property type="component" value="Unassembled WGS sequence"/>
</dbReference>
<proteinExistence type="predicted"/>
<dbReference type="InterPro" id="IPR028098">
    <property type="entry name" value="Glyco_trans_4-like_N"/>
</dbReference>